<keyword evidence="2" id="KW-1185">Reference proteome</keyword>
<evidence type="ECO:0000313" key="1">
    <source>
        <dbReference type="EMBL" id="GLI38360.1"/>
    </source>
</evidence>
<proteinExistence type="predicted"/>
<dbReference type="AlphaFoldDB" id="A0A9W6G060"/>
<reference evidence="1" key="1">
    <citation type="submission" date="2022-12" db="EMBL/GenBank/DDBJ databases">
        <title>Reference genome sequencing for broad-spectrum identification of bacterial and archaeal isolates by mass spectrometry.</title>
        <authorList>
            <person name="Sekiguchi Y."/>
            <person name="Tourlousse D.M."/>
        </authorList>
    </citation>
    <scope>NUCLEOTIDE SEQUENCE</scope>
    <source>
        <strain evidence="1">H2</strain>
    </source>
</reference>
<dbReference type="EMBL" id="BSDS01000001">
    <property type="protein sequence ID" value="GLI38360.1"/>
    <property type="molecule type" value="Genomic_DNA"/>
</dbReference>
<name>A0A9W6G060_9BACT</name>
<accession>A0A9W6G060</accession>
<organism evidence="1 2">
    <name type="scientific">Geobacter hydrogenophilus</name>
    <dbReference type="NCBI Taxonomy" id="40983"/>
    <lineage>
        <taxon>Bacteria</taxon>
        <taxon>Pseudomonadati</taxon>
        <taxon>Thermodesulfobacteriota</taxon>
        <taxon>Desulfuromonadia</taxon>
        <taxon>Geobacterales</taxon>
        <taxon>Geobacteraceae</taxon>
        <taxon>Geobacter</taxon>
    </lineage>
</organism>
<gene>
    <name evidence="1" type="ORF">GHYDROH2_18610</name>
</gene>
<comment type="caution">
    <text evidence="1">The sequence shown here is derived from an EMBL/GenBank/DDBJ whole genome shotgun (WGS) entry which is preliminary data.</text>
</comment>
<evidence type="ECO:0000313" key="2">
    <source>
        <dbReference type="Proteomes" id="UP001144352"/>
    </source>
</evidence>
<sequence length="78" mass="8526">MRSSLTAAWSFTAISVSAKWIVPFQMVPPVIRVPPFALPGIAIRFALLRAVPVGVVSHEMSRCPLGGFRTSDARMNEE</sequence>
<dbReference type="Proteomes" id="UP001144352">
    <property type="component" value="Unassembled WGS sequence"/>
</dbReference>
<protein>
    <submittedName>
        <fullName evidence="1">Uncharacterized protein</fullName>
    </submittedName>
</protein>